<feature type="transmembrane region" description="Helical" evidence="1">
    <location>
        <begin position="21"/>
        <end position="37"/>
    </location>
</feature>
<evidence type="ECO:0000313" key="3">
    <source>
        <dbReference type="Proteomes" id="UP000294847"/>
    </source>
</evidence>
<gene>
    <name evidence="2" type="ORF">PoMZ_08297</name>
</gene>
<sequence>MAFIKSFWFRSMNLFPGTPSYVLYPIFFFFFFFFSIPEAPSTQVSLSEAAKEASVRPETWYKEVPNVGTWRLHGTYILCG</sequence>
<dbReference type="Proteomes" id="UP000294847">
    <property type="component" value="Chromosome 4"/>
</dbReference>
<dbReference type="EMBL" id="CP034207">
    <property type="protein sequence ID" value="QBZ61348.1"/>
    <property type="molecule type" value="Genomic_DNA"/>
</dbReference>
<keyword evidence="1" id="KW-0812">Transmembrane</keyword>
<keyword evidence="1" id="KW-0472">Membrane</keyword>
<reference evidence="2 3" key="1">
    <citation type="journal article" date="2019" name="Mol. Biol. Evol.">
        <title>Blast fungal genomes show frequent chromosomal changes, gene gains and losses, and effector gene turnover.</title>
        <authorList>
            <person name="Gomez Luciano L.B."/>
            <person name="Jason Tsai I."/>
            <person name="Chuma I."/>
            <person name="Tosa Y."/>
            <person name="Chen Y.H."/>
            <person name="Li J.Y."/>
            <person name="Li M.Y."/>
            <person name="Jade Lu M.Y."/>
            <person name="Nakayashiki H."/>
            <person name="Li W.H."/>
        </authorList>
    </citation>
    <scope>NUCLEOTIDE SEQUENCE [LARGE SCALE GENOMIC DNA]</scope>
    <source>
        <strain evidence="2">MZ5-1-6</strain>
    </source>
</reference>
<keyword evidence="1" id="KW-1133">Transmembrane helix</keyword>
<protein>
    <submittedName>
        <fullName evidence="2">Uncharacterized protein</fullName>
    </submittedName>
</protein>
<evidence type="ECO:0000313" key="2">
    <source>
        <dbReference type="EMBL" id="QBZ61348.1"/>
    </source>
</evidence>
<evidence type="ECO:0000256" key="1">
    <source>
        <dbReference type="SAM" id="Phobius"/>
    </source>
</evidence>
<organism evidence="2 3">
    <name type="scientific">Pyricularia oryzae</name>
    <name type="common">Rice blast fungus</name>
    <name type="synonym">Magnaporthe oryzae</name>
    <dbReference type="NCBI Taxonomy" id="318829"/>
    <lineage>
        <taxon>Eukaryota</taxon>
        <taxon>Fungi</taxon>
        <taxon>Dikarya</taxon>
        <taxon>Ascomycota</taxon>
        <taxon>Pezizomycotina</taxon>
        <taxon>Sordariomycetes</taxon>
        <taxon>Sordariomycetidae</taxon>
        <taxon>Magnaporthales</taxon>
        <taxon>Pyriculariaceae</taxon>
        <taxon>Pyricularia</taxon>
    </lineage>
</organism>
<proteinExistence type="predicted"/>
<name>A0A4V1C6W9_PYROR</name>
<dbReference type="AlphaFoldDB" id="A0A4V1C6W9"/>
<accession>A0A4V1C6W9</accession>